<dbReference type="SUPFAM" id="SSF53822">
    <property type="entry name" value="Periplasmic binding protein-like I"/>
    <property type="match status" value="1"/>
</dbReference>
<dbReference type="GO" id="GO:0000976">
    <property type="term" value="F:transcription cis-regulatory region binding"/>
    <property type="evidence" value="ECO:0007669"/>
    <property type="project" value="TreeGrafter"/>
</dbReference>
<feature type="domain" description="HTH lacI-type" evidence="4">
    <location>
        <begin position="3"/>
        <end position="46"/>
    </location>
</feature>
<dbReference type="Gene3D" id="3.40.50.2300">
    <property type="match status" value="2"/>
</dbReference>
<dbReference type="PRINTS" id="PR00036">
    <property type="entry name" value="HTHLACI"/>
</dbReference>
<name>A0A7C9PML5_9MICO</name>
<dbReference type="RefSeq" id="WP_163472740.1">
    <property type="nucleotide sequence ID" value="NZ_JAAGWZ010000002.1"/>
</dbReference>
<dbReference type="PANTHER" id="PTHR30146">
    <property type="entry name" value="LACI-RELATED TRANSCRIPTIONAL REPRESSOR"/>
    <property type="match status" value="1"/>
</dbReference>
<dbReference type="InterPro" id="IPR046335">
    <property type="entry name" value="LacI/GalR-like_sensor"/>
</dbReference>
<dbReference type="InterPro" id="IPR028082">
    <property type="entry name" value="Peripla_BP_I"/>
</dbReference>
<evidence type="ECO:0000259" key="4">
    <source>
        <dbReference type="PROSITE" id="PS50932"/>
    </source>
</evidence>
<dbReference type="EMBL" id="JAAGWZ010000002">
    <property type="protein sequence ID" value="NEM91050.1"/>
    <property type="molecule type" value="Genomic_DNA"/>
</dbReference>
<gene>
    <name evidence="5" type="ORF">G3T37_06735</name>
</gene>
<keyword evidence="6" id="KW-1185">Reference proteome</keyword>
<reference evidence="5 6" key="1">
    <citation type="journal article" date="2014" name="Int. J. Syst. Evol. Microbiol.">
        <title>Description of Galbitalea soli gen. nov., sp. nov., and Frondihabitans sucicola sp. nov.</title>
        <authorList>
            <person name="Kim S.J."/>
            <person name="Lim J.M."/>
            <person name="Ahn J.H."/>
            <person name="Weon H.Y."/>
            <person name="Hamada M."/>
            <person name="Suzuki K."/>
            <person name="Ahn T.Y."/>
            <person name="Kwon S.W."/>
        </authorList>
    </citation>
    <scope>NUCLEOTIDE SEQUENCE [LARGE SCALE GENOMIC DNA]</scope>
    <source>
        <strain evidence="5 6">NBRC 108727</strain>
    </source>
</reference>
<dbReference type="Proteomes" id="UP000479756">
    <property type="component" value="Unassembled WGS sequence"/>
</dbReference>
<dbReference type="CDD" id="cd01392">
    <property type="entry name" value="HTH_LacI"/>
    <property type="match status" value="1"/>
</dbReference>
<dbReference type="AlphaFoldDB" id="A0A7C9PML5"/>
<dbReference type="GO" id="GO:0003700">
    <property type="term" value="F:DNA-binding transcription factor activity"/>
    <property type="evidence" value="ECO:0007669"/>
    <property type="project" value="TreeGrafter"/>
</dbReference>
<dbReference type="Gene3D" id="1.10.260.40">
    <property type="entry name" value="lambda repressor-like DNA-binding domains"/>
    <property type="match status" value="1"/>
</dbReference>
<dbReference type="Pfam" id="PF00356">
    <property type="entry name" value="LacI"/>
    <property type="match status" value="1"/>
</dbReference>
<evidence type="ECO:0000313" key="6">
    <source>
        <dbReference type="Proteomes" id="UP000479756"/>
    </source>
</evidence>
<accession>A0A7C9PML5</accession>
<evidence type="ECO:0000256" key="3">
    <source>
        <dbReference type="ARBA" id="ARBA00023163"/>
    </source>
</evidence>
<dbReference type="CDD" id="cd06267">
    <property type="entry name" value="PBP1_LacI_sugar_binding-like"/>
    <property type="match status" value="1"/>
</dbReference>
<evidence type="ECO:0000256" key="2">
    <source>
        <dbReference type="ARBA" id="ARBA00023125"/>
    </source>
</evidence>
<keyword evidence="2" id="KW-0238">DNA-binding</keyword>
<proteinExistence type="predicted"/>
<dbReference type="SMART" id="SM00354">
    <property type="entry name" value="HTH_LACI"/>
    <property type="match status" value="1"/>
</dbReference>
<keyword evidence="3" id="KW-0804">Transcription</keyword>
<dbReference type="Pfam" id="PF13377">
    <property type="entry name" value="Peripla_BP_3"/>
    <property type="match status" value="1"/>
</dbReference>
<dbReference type="InterPro" id="IPR000843">
    <property type="entry name" value="HTH_LacI"/>
</dbReference>
<comment type="caution">
    <text evidence="5">The sequence shown here is derived from an EMBL/GenBank/DDBJ whole genome shotgun (WGS) entry which is preliminary data.</text>
</comment>
<dbReference type="PANTHER" id="PTHR30146:SF153">
    <property type="entry name" value="LACTOSE OPERON REPRESSOR"/>
    <property type="match status" value="1"/>
</dbReference>
<keyword evidence="1" id="KW-0805">Transcription regulation</keyword>
<evidence type="ECO:0000256" key="1">
    <source>
        <dbReference type="ARBA" id="ARBA00023015"/>
    </source>
</evidence>
<dbReference type="PROSITE" id="PS50932">
    <property type="entry name" value="HTH_LACI_2"/>
    <property type="match status" value="1"/>
</dbReference>
<protein>
    <submittedName>
        <fullName evidence="5">LacI family transcriptional regulator</fullName>
    </submittedName>
</protein>
<sequence>MASTLEDVARYAGVSIATASRVFNAKPNVAEDTRLKVNAAIDHLGYAGQQRTGQEHLRVVGVVVPDVDSSVFREAVRILSATLASSGISSVIVTVDGTPEAERRALDLLVERRMSGVVVFDGDDGAGEQAASPWAELRERGIPVLTIGGREGIPHVASVRWDDGAAVRAAADCLVTHGHRSIALVVGDDDRAATERRVEAFRDYCDQAEGPERVTGMIEHSATAGADVERLAVVLAQRGATAVIAETEWIATSALRALRRSGHRVPQDVSLICLEDSRMLAAVDPPVTAMRQSVELLARTAALELVRQLGGRGAQAHALVFGSELILRSTVAVR</sequence>
<dbReference type="InterPro" id="IPR010982">
    <property type="entry name" value="Lambda_DNA-bd_dom_sf"/>
</dbReference>
<evidence type="ECO:0000313" key="5">
    <source>
        <dbReference type="EMBL" id="NEM91050.1"/>
    </source>
</evidence>
<organism evidence="5 6">
    <name type="scientific">Galbitalea soli</name>
    <dbReference type="NCBI Taxonomy" id="1268042"/>
    <lineage>
        <taxon>Bacteria</taxon>
        <taxon>Bacillati</taxon>
        <taxon>Actinomycetota</taxon>
        <taxon>Actinomycetes</taxon>
        <taxon>Micrococcales</taxon>
        <taxon>Microbacteriaceae</taxon>
        <taxon>Galbitalea</taxon>
    </lineage>
</organism>
<dbReference type="SUPFAM" id="SSF47413">
    <property type="entry name" value="lambda repressor-like DNA-binding domains"/>
    <property type="match status" value="1"/>
</dbReference>